<sequence length="122" mass="14137">MVRCQRVEWEWRLWLWVESAGRGDSHGGRLSVRGWCCLKKMKAGVLGREWFGDKVVRVEEVLRWFTVGMEFLGCGFSIGIKAGVVYLVMRLRVEGKPEKFPVMVEKNGRGSVFGENERWILD</sequence>
<name>B9HGU8_POPTR</name>
<protein>
    <submittedName>
        <fullName evidence="1">Uncharacterized protein</fullName>
    </submittedName>
</protein>
<accession>B9HGU8</accession>
<dbReference type="InParanoid" id="B9HGU8"/>
<organism evidence="1 2">
    <name type="scientific">Populus trichocarpa</name>
    <name type="common">Western balsam poplar</name>
    <name type="synonym">Populus balsamifera subsp. trichocarpa</name>
    <dbReference type="NCBI Taxonomy" id="3694"/>
    <lineage>
        <taxon>Eukaryota</taxon>
        <taxon>Viridiplantae</taxon>
        <taxon>Streptophyta</taxon>
        <taxon>Embryophyta</taxon>
        <taxon>Tracheophyta</taxon>
        <taxon>Spermatophyta</taxon>
        <taxon>Magnoliopsida</taxon>
        <taxon>eudicotyledons</taxon>
        <taxon>Gunneridae</taxon>
        <taxon>Pentapetalae</taxon>
        <taxon>rosids</taxon>
        <taxon>fabids</taxon>
        <taxon>Malpighiales</taxon>
        <taxon>Salicaceae</taxon>
        <taxon>Saliceae</taxon>
        <taxon>Populus</taxon>
    </lineage>
</organism>
<dbReference type="EMBL" id="CM009296">
    <property type="protein sequence ID" value="PNT27498.1"/>
    <property type="molecule type" value="Genomic_DNA"/>
</dbReference>
<reference evidence="1 2" key="1">
    <citation type="journal article" date="2006" name="Science">
        <title>The genome of black cottonwood, Populus trichocarpa (Torr. &amp; Gray).</title>
        <authorList>
            <person name="Tuskan G.A."/>
            <person name="Difazio S."/>
            <person name="Jansson S."/>
            <person name="Bohlmann J."/>
            <person name="Grigoriev I."/>
            <person name="Hellsten U."/>
            <person name="Putnam N."/>
            <person name="Ralph S."/>
            <person name="Rombauts S."/>
            <person name="Salamov A."/>
            <person name="Schein J."/>
            <person name="Sterck L."/>
            <person name="Aerts A."/>
            <person name="Bhalerao R.R."/>
            <person name="Bhalerao R.P."/>
            <person name="Blaudez D."/>
            <person name="Boerjan W."/>
            <person name="Brun A."/>
            <person name="Brunner A."/>
            <person name="Busov V."/>
            <person name="Campbell M."/>
            <person name="Carlson J."/>
            <person name="Chalot M."/>
            <person name="Chapman J."/>
            <person name="Chen G.L."/>
            <person name="Cooper D."/>
            <person name="Coutinho P.M."/>
            <person name="Couturier J."/>
            <person name="Covert S."/>
            <person name="Cronk Q."/>
            <person name="Cunningham R."/>
            <person name="Davis J."/>
            <person name="Degroeve S."/>
            <person name="Dejardin A."/>
            <person name="Depamphilis C."/>
            <person name="Detter J."/>
            <person name="Dirks B."/>
            <person name="Dubchak I."/>
            <person name="Duplessis S."/>
            <person name="Ehlting J."/>
            <person name="Ellis B."/>
            <person name="Gendler K."/>
            <person name="Goodstein D."/>
            <person name="Gribskov M."/>
            <person name="Grimwood J."/>
            <person name="Groover A."/>
            <person name="Gunter L."/>
            <person name="Hamberger B."/>
            <person name="Heinze B."/>
            <person name="Helariutta Y."/>
            <person name="Henrissat B."/>
            <person name="Holligan D."/>
            <person name="Holt R."/>
            <person name="Huang W."/>
            <person name="Islam-Faridi N."/>
            <person name="Jones S."/>
            <person name="Jones-Rhoades M."/>
            <person name="Jorgensen R."/>
            <person name="Joshi C."/>
            <person name="Kangasjarvi J."/>
            <person name="Karlsson J."/>
            <person name="Kelleher C."/>
            <person name="Kirkpatrick R."/>
            <person name="Kirst M."/>
            <person name="Kohler A."/>
            <person name="Kalluri U."/>
            <person name="Larimer F."/>
            <person name="Leebens-Mack J."/>
            <person name="Leple J.C."/>
            <person name="Locascio P."/>
            <person name="Lou Y."/>
            <person name="Lucas S."/>
            <person name="Martin F."/>
            <person name="Montanini B."/>
            <person name="Napoli C."/>
            <person name="Nelson D.R."/>
            <person name="Nelson C."/>
            <person name="Nieminen K."/>
            <person name="Nilsson O."/>
            <person name="Pereda V."/>
            <person name="Peter G."/>
            <person name="Philippe R."/>
            <person name="Pilate G."/>
            <person name="Poliakov A."/>
            <person name="Razumovskaya J."/>
            <person name="Richardson P."/>
            <person name="Rinaldi C."/>
            <person name="Ritland K."/>
            <person name="Rouze P."/>
            <person name="Ryaboy D."/>
            <person name="Schmutz J."/>
            <person name="Schrader J."/>
            <person name="Segerman B."/>
            <person name="Shin H."/>
            <person name="Siddiqui A."/>
            <person name="Sterky F."/>
            <person name="Terry A."/>
            <person name="Tsai C.J."/>
            <person name="Uberbacher E."/>
            <person name="Unneberg P."/>
            <person name="Vahala J."/>
            <person name="Wall K."/>
            <person name="Wessler S."/>
            <person name="Yang G."/>
            <person name="Yin T."/>
            <person name="Douglas C."/>
            <person name="Marra M."/>
            <person name="Sandberg G."/>
            <person name="Van de Peer Y."/>
            <person name="Rokhsar D."/>
        </authorList>
    </citation>
    <scope>NUCLEOTIDE SEQUENCE [LARGE SCALE GENOMIC DNA]</scope>
    <source>
        <strain evidence="2">cv. Nisqually</strain>
    </source>
</reference>
<evidence type="ECO:0000313" key="2">
    <source>
        <dbReference type="Proteomes" id="UP000006729"/>
    </source>
</evidence>
<keyword evidence="2" id="KW-1185">Reference proteome</keyword>
<evidence type="ECO:0000313" key="1">
    <source>
        <dbReference type="EMBL" id="PNT27498.1"/>
    </source>
</evidence>
<proteinExistence type="predicted"/>
<dbReference type="HOGENOM" id="CLU_2030704_0_0_1"/>
<dbReference type="AlphaFoldDB" id="B9HGU8"/>
<gene>
    <name evidence="1" type="ORF">POPTR_007G068100</name>
</gene>
<dbReference type="Proteomes" id="UP000006729">
    <property type="component" value="Chromosome 7"/>
</dbReference>